<keyword evidence="2" id="KW-0378">Hydrolase</keyword>
<dbReference type="GO" id="GO:0003677">
    <property type="term" value="F:DNA binding"/>
    <property type="evidence" value="ECO:0007669"/>
    <property type="project" value="InterPro"/>
</dbReference>
<feature type="domain" description="DNA primase/helicase Gp4 N-terminal Bacteriophage T7-like" evidence="1">
    <location>
        <begin position="36"/>
        <end position="78"/>
    </location>
</feature>
<dbReference type="GO" id="GO:0006260">
    <property type="term" value="P:DNA replication"/>
    <property type="evidence" value="ECO:0007669"/>
    <property type="project" value="InterPro"/>
</dbReference>
<dbReference type="SUPFAM" id="SSF57783">
    <property type="entry name" value="Zinc beta-ribbon"/>
    <property type="match status" value="1"/>
</dbReference>
<dbReference type="InterPro" id="IPR055570">
    <property type="entry name" value="DUF7146"/>
</dbReference>
<protein>
    <submittedName>
        <fullName evidence="2">Putative DNA primase/helicase</fullName>
    </submittedName>
</protein>
<evidence type="ECO:0000313" key="2">
    <source>
        <dbReference type="EMBL" id="TWG87868.1"/>
    </source>
</evidence>
<dbReference type="Gene3D" id="3.90.580.10">
    <property type="entry name" value="Zinc finger, CHC2-type domain"/>
    <property type="match status" value="1"/>
</dbReference>
<reference evidence="2 3" key="1">
    <citation type="submission" date="2019-07" db="EMBL/GenBank/DDBJ databases">
        <title>Genome sequencing of lignin-degrading bacterial isolates.</title>
        <authorList>
            <person name="Gladden J."/>
        </authorList>
    </citation>
    <scope>NUCLEOTIDE SEQUENCE [LARGE SCALE GENOMIC DNA]</scope>
    <source>
        <strain evidence="2 3">J11</strain>
    </source>
</reference>
<dbReference type="Pfam" id="PF23639">
    <property type="entry name" value="DUF7146"/>
    <property type="match status" value="1"/>
</dbReference>
<keyword evidence="2" id="KW-0347">Helicase</keyword>
<keyword evidence="2" id="KW-0067">ATP-binding</keyword>
<dbReference type="SMART" id="SM00778">
    <property type="entry name" value="Prim_Zn_Ribbon"/>
    <property type="match status" value="1"/>
</dbReference>
<accession>A0A562BRG6</accession>
<organism evidence="2 3">
    <name type="scientific">Cupriavidus gilardii J11</name>
    <dbReference type="NCBI Taxonomy" id="936133"/>
    <lineage>
        <taxon>Bacteria</taxon>
        <taxon>Pseudomonadati</taxon>
        <taxon>Pseudomonadota</taxon>
        <taxon>Betaproteobacteria</taxon>
        <taxon>Burkholderiales</taxon>
        <taxon>Burkholderiaceae</taxon>
        <taxon>Cupriavidus</taxon>
    </lineage>
</organism>
<dbReference type="AlphaFoldDB" id="A0A562BRG6"/>
<dbReference type="InterPro" id="IPR036977">
    <property type="entry name" value="DNA_primase_Znf_CHC2"/>
</dbReference>
<dbReference type="Pfam" id="PF08273">
    <property type="entry name" value="Zn_Ribbon_Prim"/>
    <property type="match status" value="1"/>
</dbReference>
<dbReference type="GO" id="GO:0004386">
    <property type="term" value="F:helicase activity"/>
    <property type="evidence" value="ECO:0007669"/>
    <property type="project" value="UniProtKB-KW"/>
</dbReference>
<sequence>MKNLSAIVGSWTPDQWDALVREYLPANFLTDAFWRGQPGPCPICRGGTDRFTYDNKRGRGDWICRKCNDGSPKAGDGLELVRCVTGMSYPELMRDLAGGKAESLPRLSPHQARRIKADDPGAKMRRILRQWEEGAQLSAGDHAMRYLAARVPGLRAPRPQNLRLSVQDYWYRSTGSKQLLKIGRYPTILAGFMLPDGRLATVHRTSLDPVLPAKATIVSSDGEILPAKRNDVSALPLAGGAVRLMQPRGGEIGVAEGLENAYAAYMLFRIPAWNCLNRVLLRQFVVPDGLGIHTVHIFADFDTVDPITGKSPGMADALALDKRLRTEGFKTVIHRPKVRGTDFCDQWRTEYRLRQIAPQAIAA</sequence>
<evidence type="ECO:0000259" key="1">
    <source>
        <dbReference type="SMART" id="SM00778"/>
    </source>
</evidence>
<name>A0A562BRG6_9BURK</name>
<keyword evidence="3" id="KW-1185">Reference proteome</keyword>
<dbReference type="Proteomes" id="UP000318141">
    <property type="component" value="Unassembled WGS sequence"/>
</dbReference>
<comment type="caution">
    <text evidence="2">The sequence shown here is derived from an EMBL/GenBank/DDBJ whole genome shotgun (WGS) entry which is preliminary data.</text>
</comment>
<gene>
    <name evidence="2" type="ORF">L602_001500000010</name>
</gene>
<dbReference type="InterPro" id="IPR013237">
    <property type="entry name" value="Phage_T7_Gp4_N"/>
</dbReference>
<proteinExistence type="predicted"/>
<evidence type="ECO:0000313" key="3">
    <source>
        <dbReference type="Proteomes" id="UP000318141"/>
    </source>
</evidence>
<dbReference type="OrthoDB" id="8967890at2"/>
<keyword evidence="2" id="KW-0547">Nucleotide-binding</keyword>
<dbReference type="GO" id="GO:0008270">
    <property type="term" value="F:zinc ion binding"/>
    <property type="evidence" value="ECO:0007669"/>
    <property type="project" value="InterPro"/>
</dbReference>
<dbReference type="EMBL" id="VLJN01000007">
    <property type="protein sequence ID" value="TWG87868.1"/>
    <property type="molecule type" value="Genomic_DNA"/>
</dbReference>